<dbReference type="KEGG" id="scia:HUG15_11710"/>
<dbReference type="EMBL" id="CP054705">
    <property type="protein sequence ID" value="QQK76157.1"/>
    <property type="molecule type" value="Genomic_DNA"/>
</dbReference>
<organism evidence="5 6">
    <name type="scientific">Salicibibacter cibarius</name>
    <dbReference type="NCBI Taxonomy" id="2743000"/>
    <lineage>
        <taxon>Bacteria</taxon>
        <taxon>Bacillati</taxon>
        <taxon>Bacillota</taxon>
        <taxon>Bacilli</taxon>
        <taxon>Bacillales</taxon>
        <taxon>Bacillaceae</taxon>
        <taxon>Salicibibacter</taxon>
    </lineage>
</organism>
<dbReference type="PANTHER" id="PTHR43280:SF2">
    <property type="entry name" value="HTH-TYPE TRANSCRIPTIONAL REGULATOR EXSA"/>
    <property type="match status" value="1"/>
</dbReference>
<dbReference type="InterPro" id="IPR009057">
    <property type="entry name" value="Homeodomain-like_sf"/>
</dbReference>
<dbReference type="RefSeq" id="WP_200128780.1">
    <property type="nucleotide sequence ID" value="NZ_CP054705.1"/>
</dbReference>
<dbReference type="Gene3D" id="1.10.10.60">
    <property type="entry name" value="Homeodomain-like"/>
    <property type="match status" value="2"/>
</dbReference>
<keyword evidence="2" id="KW-0238">DNA-binding</keyword>
<dbReference type="SUPFAM" id="SSF53807">
    <property type="entry name" value="Helical backbone' metal receptor"/>
    <property type="match status" value="1"/>
</dbReference>
<evidence type="ECO:0000259" key="4">
    <source>
        <dbReference type="PROSITE" id="PS01124"/>
    </source>
</evidence>
<dbReference type="InterPro" id="IPR018060">
    <property type="entry name" value="HTH_AraC"/>
</dbReference>
<dbReference type="Gene3D" id="3.40.50.1980">
    <property type="entry name" value="Nitrogenase molybdenum iron protein domain"/>
    <property type="match status" value="1"/>
</dbReference>
<accession>A0A7T7CBQ1</accession>
<dbReference type="InterPro" id="IPR018062">
    <property type="entry name" value="HTH_AraC-typ_CS"/>
</dbReference>
<feature type="domain" description="HTH araC/xylS-type" evidence="4">
    <location>
        <begin position="157"/>
        <end position="255"/>
    </location>
</feature>
<gene>
    <name evidence="5" type="ORF">HUG15_11710</name>
</gene>
<dbReference type="PROSITE" id="PS01124">
    <property type="entry name" value="HTH_ARAC_FAMILY_2"/>
    <property type="match status" value="1"/>
</dbReference>
<dbReference type="GO" id="GO:0003700">
    <property type="term" value="F:DNA-binding transcription factor activity"/>
    <property type="evidence" value="ECO:0007669"/>
    <property type="project" value="InterPro"/>
</dbReference>
<keyword evidence="1" id="KW-0805">Transcription regulation</keyword>
<dbReference type="PANTHER" id="PTHR43280">
    <property type="entry name" value="ARAC-FAMILY TRANSCRIPTIONAL REGULATOR"/>
    <property type="match status" value="1"/>
</dbReference>
<reference evidence="5 6" key="1">
    <citation type="submission" date="2020-06" db="EMBL/GenBank/DDBJ databases">
        <title>Genomic analysis of Salicibibacter sp. NKC5-3.</title>
        <authorList>
            <person name="Oh Y.J."/>
        </authorList>
    </citation>
    <scope>NUCLEOTIDE SEQUENCE [LARGE SCALE GENOMIC DNA]</scope>
    <source>
        <strain evidence="5 6">NKC5-3</strain>
    </source>
</reference>
<dbReference type="SUPFAM" id="SSF46689">
    <property type="entry name" value="Homeodomain-like"/>
    <property type="match status" value="2"/>
</dbReference>
<sequence>MFENLYIEVGHIGTDLQNNYSTDPNDQTVVVITQGRAYTELSGKTTFLEAGDALLLNRNMWGTLLSVSTTPLHGIVVDFKAAQVYYEKDQWRIETAVFPPRHIHKIDIFMVQNFEQLLTAGNQNQIIFGQYLLKKLLYKFHHQNEISSPNTDSHVIQQVVNYIKTSPQDPFEIEKWIKHCQMSKSVFYQKFREQTGYSPHQFVTQKRMEKAKQLLVQQNIRVQKVGILSGYGDAHYFSRIFKKSIGISPKHFADSFSKKVLLLLPAILGDLLALGFPLHNIIPNWNTKDQKLIYQHDKQKLSVQTQISQKAEWAIFDERTKDKLMKITNIQYTYPIYLYPSKSYIWKEGFLDLAKKMGVGEVAEHWLHDYEQKAAVLRETLQPLMAQKTVIGVRVLPHSFRVMGARRRKIAPLLYHDLGMTPPSSVRSLTFKDVETVEEINQMNAHVVLLFEGDQLSSKEIKQFNGEVYCLEKSPWFDVSAFGQKAALKQTASLLLSVYGEKCK</sequence>
<keyword evidence="6" id="KW-1185">Reference proteome</keyword>
<protein>
    <submittedName>
        <fullName evidence="5">AraC family transcriptional regulator</fullName>
    </submittedName>
</protein>
<dbReference type="SMART" id="SM00342">
    <property type="entry name" value="HTH_ARAC"/>
    <property type="match status" value="1"/>
</dbReference>
<dbReference type="GO" id="GO:0043565">
    <property type="term" value="F:sequence-specific DNA binding"/>
    <property type="evidence" value="ECO:0007669"/>
    <property type="project" value="InterPro"/>
</dbReference>
<evidence type="ECO:0000256" key="3">
    <source>
        <dbReference type="ARBA" id="ARBA00023163"/>
    </source>
</evidence>
<dbReference type="PROSITE" id="PS00041">
    <property type="entry name" value="HTH_ARAC_FAMILY_1"/>
    <property type="match status" value="1"/>
</dbReference>
<dbReference type="Proteomes" id="UP000595823">
    <property type="component" value="Chromosome"/>
</dbReference>
<evidence type="ECO:0000313" key="6">
    <source>
        <dbReference type="Proteomes" id="UP000595823"/>
    </source>
</evidence>
<evidence type="ECO:0000256" key="1">
    <source>
        <dbReference type="ARBA" id="ARBA00023015"/>
    </source>
</evidence>
<name>A0A7T7CBQ1_9BACI</name>
<proteinExistence type="predicted"/>
<evidence type="ECO:0000313" key="5">
    <source>
        <dbReference type="EMBL" id="QQK76157.1"/>
    </source>
</evidence>
<evidence type="ECO:0000256" key="2">
    <source>
        <dbReference type="ARBA" id="ARBA00023125"/>
    </source>
</evidence>
<dbReference type="Pfam" id="PF12833">
    <property type="entry name" value="HTH_18"/>
    <property type="match status" value="1"/>
</dbReference>
<keyword evidence="3" id="KW-0804">Transcription</keyword>
<dbReference type="AlphaFoldDB" id="A0A7T7CBQ1"/>